<comment type="caution">
    <text evidence="1">The sequence shown here is derived from an EMBL/GenBank/DDBJ whole genome shotgun (WGS) entry which is preliminary data.</text>
</comment>
<dbReference type="EMBL" id="JYDQ01000092">
    <property type="protein sequence ID" value="KRY15614.1"/>
    <property type="molecule type" value="Genomic_DNA"/>
</dbReference>
<sequence>MEDMAEKADVLVALSSNGSVRPAIFDITGDPKKTEAADLAQAS</sequence>
<reference evidence="1 2" key="1">
    <citation type="submission" date="2015-01" db="EMBL/GenBank/DDBJ databases">
        <title>Evolution of Trichinella species and genotypes.</title>
        <authorList>
            <person name="Korhonen P.K."/>
            <person name="Edoardo P."/>
            <person name="Giuseppe L.R."/>
            <person name="Gasser R.B."/>
        </authorList>
    </citation>
    <scope>NUCLEOTIDE SEQUENCE [LARGE SCALE GENOMIC DNA]</scope>
    <source>
        <strain evidence="1">ISS2496</strain>
    </source>
</reference>
<evidence type="ECO:0000313" key="2">
    <source>
        <dbReference type="Proteomes" id="UP000054783"/>
    </source>
</evidence>
<dbReference type="AlphaFoldDB" id="A0A0V0ZTV7"/>
<proteinExistence type="predicted"/>
<evidence type="ECO:0000313" key="1">
    <source>
        <dbReference type="EMBL" id="KRY15614.1"/>
    </source>
</evidence>
<organism evidence="1 2">
    <name type="scientific">Trichinella patagoniensis</name>
    <dbReference type="NCBI Taxonomy" id="990121"/>
    <lineage>
        <taxon>Eukaryota</taxon>
        <taxon>Metazoa</taxon>
        <taxon>Ecdysozoa</taxon>
        <taxon>Nematoda</taxon>
        <taxon>Enoplea</taxon>
        <taxon>Dorylaimia</taxon>
        <taxon>Trichinellida</taxon>
        <taxon>Trichinellidae</taxon>
        <taxon>Trichinella</taxon>
    </lineage>
</organism>
<accession>A0A0V0ZTV7</accession>
<dbReference type="Proteomes" id="UP000054783">
    <property type="component" value="Unassembled WGS sequence"/>
</dbReference>
<gene>
    <name evidence="1" type="ORF">T12_17128</name>
</gene>
<name>A0A0V0ZTV7_9BILA</name>
<protein>
    <submittedName>
        <fullName evidence="1">Uncharacterized protein</fullName>
    </submittedName>
</protein>
<keyword evidence="2" id="KW-1185">Reference proteome</keyword>